<dbReference type="InterPro" id="IPR010730">
    <property type="entry name" value="HET"/>
</dbReference>
<protein>
    <recommendedName>
        <fullName evidence="1">Heterokaryon incompatibility domain-containing protein</fullName>
    </recommendedName>
</protein>
<name>A0A8H4K929_9HYPO</name>
<dbReference type="OrthoDB" id="2157530at2759"/>
<accession>A0A8H4K929</accession>
<reference evidence="2" key="1">
    <citation type="submission" date="2020-01" db="EMBL/GenBank/DDBJ databases">
        <title>Identification and distribution of gene clusters putatively required for synthesis of sphingolipid metabolism inhibitors in phylogenetically diverse species of the filamentous fungus Fusarium.</title>
        <authorList>
            <person name="Kim H.-S."/>
            <person name="Busman M."/>
            <person name="Brown D.W."/>
            <person name="Divon H."/>
            <person name="Uhlig S."/>
            <person name="Proctor R.H."/>
        </authorList>
    </citation>
    <scope>NUCLEOTIDE SEQUENCE</scope>
    <source>
        <strain evidence="2">NRRL 53441</strain>
    </source>
</reference>
<dbReference type="PANTHER" id="PTHR24148:SF73">
    <property type="entry name" value="HET DOMAIN PROTEIN (AFU_ORTHOLOGUE AFUA_8G01020)"/>
    <property type="match status" value="1"/>
</dbReference>
<dbReference type="InterPro" id="IPR052895">
    <property type="entry name" value="HetReg/Transcr_Mod"/>
</dbReference>
<dbReference type="PANTHER" id="PTHR24148">
    <property type="entry name" value="ANKYRIN REPEAT DOMAIN-CONTAINING PROTEIN 39 HOMOLOG-RELATED"/>
    <property type="match status" value="1"/>
</dbReference>
<evidence type="ECO:0000313" key="3">
    <source>
        <dbReference type="Proteomes" id="UP000605986"/>
    </source>
</evidence>
<organism evidence="2 3">
    <name type="scientific">Fusarium austroafricanum</name>
    <dbReference type="NCBI Taxonomy" id="2364996"/>
    <lineage>
        <taxon>Eukaryota</taxon>
        <taxon>Fungi</taxon>
        <taxon>Dikarya</taxon>
        <taxon>Ascomycota</taxon>
        <taxon>Pezizomycotina</taxon>
        <taxon>Sordariomycetes</taxon>
        <taxon>Hypocreomycetidae</taxon>
        <taxon>Hypocreales</taxon>
        <taxon>Nectriaceae</taxon>
        <taxon>Fusarium</taxon>
        <taxon>Fusarium concolor species complex</taxon>
    </lineage>
</organism>
<dbReference type="AlphaFoldDB" id="A0A8H4K929"/>
<feature type="domain" description="Heterokaryon incompatibility" evidence="1">
    <location>
        <begin position="57"/>
        <end position="211"/>
    </location>
</feature>
<comment type="caution">
    <text evidence="2">The sequence shown here is derived from an EMBL/GenBank/DDBJ whole genome shotgun (WGS) entry which is preliminary data.</text>
</comment>
<dbReference type="EMBL" id="JAADJG010000514">
    <property type="protein sequence ID" value="KAF4445549.1"/>
    <property type="molecule type" value="Genomic_DNA"/>
</dbReference>
<sequence length="587" mass="66604">MASSVSTKEKIYNESFPYEKLPNSNYLRILKLDPGKGINDELLGTLETHPRKKSPPYRALSYVWGPNERTKAMCCNKEQFLITDNLDAAMRRLRSSNHPIHLWIDQICINQNDIEERSSQVSFMRDIYSGAECVEAWLGPATLEQAGHAAMLMTSIATLPDIPIPTNSALTFPSDEKLQKLKLPTRSSPSWSSLETMLRLPYFKRVWIIQEIVVASTYRLLWGSMEISKEQFDLFRANAIFLGTGEPDGREDCPRLSVSNGYAAFGAMKGKNRDLFELATITLSYQATDPRDMIFALIGLADGIDYGMVPDYNKEEGEVFADFTSKVISATKSLEILHYPVISDPSNAKHPLWAPRWQWHSDMLSLDFTEHDFRASGELEARQGVSTDTNVMSLKGLEVDVVKETADRPVTTIKEAAESSNLIIKYQDLCTERYCLDIIRPFLLTLIGGRERSDTLQHKLQPIKDDKYLDDFVAYAFSRFTTVLEKDMELSRQLLLLMRRAVDSSNSSTKGSPSLKGTETFKWLKMVFGKIYLNDTEAISSNLEMMKRISCLGVERTLSFHRLMLRSARGRRFFVTEKGYHPGPPNA</sequence>
<dbReference type="Proteomes" id="UP000605986">
    <property type="component" value="Unassembled WGS sequence"/>
</dbReference>
<keyword evidence="3" id="KW-1185">Reference proteome</keyword>
<evidence type="ECO:0000313" key="2">
    <source>
        <dbReference type="EMBL" id="KAF4445549.1"/>
    </source>
</evidence>
<gene>
    <name evidence="2" type="ORF">F53441_10722</name>
</gene>
<proteinExistence type="predicted"/>
<evidence type="ECO:0000259" key="1">
    <source>
        <dbReference type="Pfam" id="PF06985"/>
    </source>
</evidence>
<dbReference type="Pfam" id="PF06985">
    <property type="entry name" value="HET"/>
    <property type="match status" value="1"/>
</dbReference>